<keyword evidence="2" id="KW-0812">Transmembrane</keyword>
<evidence type="ECO:0000313" key="3">
    <source>
        <dbReference type="EMBL" id="KXH62501.1"/>
    </source>
</evidence>
<evidence type="ECO:0000313" key="4">
    <source>
        <dbReference type="Proteomes" id="UP000070054"/>
    </source>
</evidence>
<organism evidence="3 4">
    <name type="scientific">Colletotrichum nymphaeae SA-01</name>
    <dbReference type="NCBI Taxonomy" id="1460502"/>
    <lineage>
        <taxon>Eukaryota</taxon>
        <taxon>Fungi</taxon>
        <taxon>Dikarya</taxon>
        <taxon>Ascomycota</taxon>
        <taxon>Pezizomycotina</taxon>
        <taxon>Sordariomycetes</taxon>
        <taxon>Hypocreomycetidae</taxon>
        <taxon>Glomerellales</taxon>
        <taxon>Glomerellaceae</taxon>
        <taxon>Colletotrichum</taxon>
        <taxon>Colletotrichum acutatum species complex</taxon>
    </lineage>
</organism>
<protein>
    <submittedName>
        <fullName evidence="3">Uncharacterized protein</fullName>
    </submittedName>
</protein>
<comment type="caution">
    <text evidence="3">The sequence shown here is derived from an EMBL/GenBank/DDBJ whole genome shotgun (WGS) entry which is preliminary data.</text>
</comment>
<dbReference type="EMBL" id="JEMN01000281">
    <property type="protein sequence ID" value="KXH62501.1"/>
    <property type="molecule type" value="Genomic_DNA"/>
</dbReference>
<feature type="region of interest" description="Disordered" evidence="1">
    <location>
        <begin position="169"/>
        <end position="302"/>
    </location>
</feature>
<name>A0A135UQ31_9PEZI</name>
<dbReference type="OrthoDB" id="5222624at2759"/>
<feature type="compositionally biased region" description="Low complexity" evidence="1">
    <location>
        <begin position="23"/>
        <end position="46"/>
    </location>
</feature>
<keyword evidence="4" id="KW-1185">Reference proteome</keyword>
<dbReference type="AlphaFoldDB" id="A0A135UQ31"/>
<feature type="region of interest" description="Disordered" evidence="1">
    <location>
        <begin position="23"/>
        <end position="64"/>
    </location>
</feature>
<dbReference type="Proteomes" id="UP000070054">
    <property type="component" value="Unassembled WGS sequence"/>
</dbReference>
<accession>A0A135UQ31</accession>
<keyword evidence="2" id="KW-1133">Transmembrane helix</keyword>
<feature type="compositionally biased region" description="Low complexity" evidence="1">
    <location>
        <begin position="223"/>
        <end position="237"/>
    </location>
</feature>
<keyword evidence="2" id="KW-0472">Membrane</keyword>
<evidence type="ECO:0000256" key="2">
    <source>
        <dbReference type="SAM" id="Phobius"/>
    </source>
</evidence>
<feature type="compositionally biased region" description="Basic and acidic residues" evidence="1">
    <location>
        <begin position="190"/>
        <end position="207"/>
    </location>
</feature>
<reference evidence="3 4" key="1">
    <citation type="submission" date="2014-02" db="EMBL/GenBank/DDBJ databases">
        <title>The genome sequence of Colletotrichum nymphaeae SA-01.</title>
        <authorList>
            <person name="Baroncelli R."/>
            <person name="Thon M.R."/>
        </authorList>
    </citation>
    <scope>NUCLEOTIDE SEQUENCE [LARGE SCALE GENOMIC DNA]</scope>
    <source>
        <strain evidence="3 4">SA-01</strain>
    </source>
</reference>
<feature type="transmembrane region" description="Helical" evidence="2">
    <location>
        <begin position="79"/>
        <end position="100"/>
    </location>
</feature>
<evidence type="ECO:0000256" key="1">
    <source>
        <dbReference type="SAM" id="MobiDB-lite"/>
    </source>
</evidence>
<sequence>MAPAISDILRREEARIQTTFQATTTTIATATPPSHTSPAQTTSPISPTTPTPTPIDASNGIGGTPGNIESPYSAGTTTVLIIVILCCASAIMSATLFYIFDRKKNAQFREACKRDPYLTRKEFARRRKLSALERLEEEELQRSIMIRKSLASRGPSRSNSCEDVFDLSSMQEQHHRRHHHHQMTNMDMPEPPRGRQQMREHQEELHHGRQISGEWAPSEGRSRSGSETSSSASSARRAYTGPGCSGVDAEGTGVPLTPESSGSGPSRSVLDKETAPPPIHPMEEITRPLPAVPRADGSSHFS</sequence>
<gene>
    <name evidence="3" type="ORF">CNYM01_01712</name>
</gene>
<proteinExistence type="predicted"/>